<accession>A0ABU3BPZ6</accession>
<feature type="domain" description="NAD(P)-binding" evidence="1">
    <location>
        <begin position="7"/>
        <end position="197"/>
    </location>
</feature>
<dbReference type="EMBL" id="JAVRHT010000011">
    <property type="protein sequence ID" value="MDT0631361.1"/>
    <property type="molecule type" value="Genomic_DNA"/>
</dbReference>
<proteinExistence type="predicted"/>
<keyword evidence="3" id="KW-1185">Reference proteome</keyword>
<evidence type="ECO:0000259" key="1">
    <source>
        <dbReference type="Pfam" id="PF13460"/>
    </source>
</evidence>
<dbReference type="PANTHER" id="PTHR43355">
    <property type="entry name" value="FLAVIN REDUCTASE (NADPH)"/>
    <property type="match status" value="1"/>
</dbReference>
<dbReference type="InterPro" id="IPR036291">
    <property type="entry name" value="NAD(P)-bd_dom_sf"/>
</dbReference>
<dbReference type="InterPro" id="IPR051606">
    <property type="entry name" value="Polyketide_Oxido-like"/>
</dbReference>
<sequence>MTLAVLGATGRTGRPLVQQALAAGHHVTALARTPSSLGIDHPALTVVQGDALDAADVDRVVDGADAVLLTLGHTKGSPPDLMARAAQNVVAAMKAHGVRRVVTETGAGVTDPKDPGGFAPRLVGGIMKVVAKTLLADSKAHVDAFRRSGLEWTAVRAPRLTDGPQTGRYKTGYFSMGLGHSVSRADVADLMLDLATSDRFAGEAPMVTDA</sequence>
<dbReference type="InterPro" id="IPR016040">
    <property type="entry name" value="NAD(P)-bd_dom"/>
</dbReference>
<dbReference type="RefSeq" id="WP_311662704.1">
    <property type="nucleotide sequence ID" value="NZ_JAVRHT010000011.1"/>
</dbReference>
<protein>
    <submittedName>
        <fullName evidence="2">SDR family oxidoreductase</fullName>
    </submittedName>
</protein>
<comment type="caution">
    <text evidence="2">The sequence shown here is derived from an EMBL/GenBank/DDBJ whole genome shotgun (WGS) entry which is preliminary data.</text>
</comment>
<organism evidence="2 3">
    <name type="scientific">Rubrivirga litoralis</name>
    <dbReference type="NCBI Taxonomy" id="3075598"/>
    <lineage>
        <taxon>Bacteria</taxon>
        <taxon>Pseudomonadati</taxon>
        <taxon>Rhodothermota</taxon>
        <taxon>Rhodothermia</taxon>
        <taxon>Rhodothermales</taxon>
        <taxon>Rubricoccaceae</taxon>
        <taxon>Rubrivirga</taxon>
    </lineage>
</organism>
<dbReference type="Pfam" id="PF13460">
    <property type="entry name" value="NAD_binding_10"/>
    <property type="match status" value="1"/>
</dbReference>
<dbReference type="CDD" id="cd05244">
    <property type="entry name" value="BVR-B_like_SDR_a"/>
    <property type="match status" value="1"/>
</dbReference>
<dbReference type="Proteomes" id="UP001267426">
    <property type="component" value="Unassembled WGS sequence"/>
</dbReference>
<evidence type="ECO:0000313" key="3">
    <source>
        <dbReference type="Proteomes" id="UP001267426"/>
    </source>
</evidence>
<gene>
    <name evidence="2" type="ORF">RM540_06315</name>
</gene>
<reference evidence="2 3" key="1">
    <citation type="submission" date="2023-09" db="EMBL/GenBank/DDBJ databases">
        <authorList>
            <person name="Rey-Velasco X."/>
        </authorList>
    </citation>
    <scope>NUCLEOTIDE SEQUENCE [LARGE SCALE GENOMIC DNA]</scope>
    <source>
        <strain evidence="2 3">F394</strain>
    </source>
</reference>
<dbReference type="PANTHER" id="PTHR43355:SF2">
    <property type="entry name" value="FLAVIN REDUCTASE (NADPH)"/>
    <property type="match status" value="1"/>
</dbReference>
<name>A0ABU3BPZ6_9BACT</name>
<evidence type="ECO:0000313" key="2">
    <source>
        <dbReference type="EMBL" id="MDT0631361.1"/>
    </source>
</evidence>
<dbReference type="SUPFAM" id="SSF51735">
    <property type="entry name" value="NAD(P)-binding Rossmann-fold domains"/>
    <property type="match status" value="1"/>
</dbReference>
<dbReference type="Gene3D" id="3.40.50.720">
    <property type="entry name" value="NAD(P)-binding Rossmann-like Domain"/>
    <property type="match status" value="1"/>
</dbReference>